<feature type="transmembrane region" description="Helical" evidence="6">
    <location>
        <begin position="12"/>
        <end position="32"/>
    </location>
</feature>
<comment type="subcellular location">
    <subcellularLocation>
        <location evidence="1">Cell membrane</location>
        <topology evidence="1">Multi-pass membrane protein</topology>
    </subcellularLocation>
</comment>
<dbReference type="AlphaFoldDB" id="A0A8J3Q264"/>
<dbReference type="PANTHER" id="PTHR32196">
    <property type="entry name" value="ABC TRANSPORTER PERMEASE PROTEIN YPHD-RELATED-RELATED"/>
    <property type="match status" value="1"/>
</dbReference>
<feature type="transmembrane region" description="Helical" evidence="6">
    <location>
        <begin position="97"/>
        <end position="119"/>
    </location>
</feature>
<sequence>MPDRLRRLLSGPASLGYAVLTATAVTYLLVYTTNLGHLPTSFDYLSILNTTLPLVFVAIGQSLVVITGGIDLSVGGIVAFCVAVTATRVHGSGLTPFAWLLAILALGTACGAVNGVIVARARIAPILTTLATLSIFSGLALWVLPVPGGSIPSGVRMVLTNPTVPTGLIWLSLAVLGWLVLRRTRFGMRVYAVGSDETSAVAIGVPAARIKIAVYALSGLCSALAAVFYVSTTTAGDANAGGPFILTSIASVVVGGVAFSGGRGSALGAMAGAVALTLVIDVIFFAGIDPLYQSLFQGLFLVVAVLLGTGAALIARARRGAL</sequence>
<proteinExistence type="predicted"/>
<organism evidence="7 8">
    <name type="scientific">Rhizocola hellebori</name>
    <dbReference type="NCBI Taxonomy" id="1392758"/>
    <lineage>
        <taxon>Bacteria</taxon>
        <taxon>Bacillati</taxon>
        <taxon>Actinomycetota</taxon>
        <taxon>Actinomycetes</taxon>
        <taxon>Micromonosporales</taxon>
        <taxon>Micromonosporaceae</taxon>
        <taxon>Rhizocola</taxon>
    </lineage>
</organism>
<dbReference type="RefSeq" id="WP_203906042.1">
    <property type="nucleotide sequence ID" value="NZ_BONY01000001.1"/>
</dbReference>
<keyword evidence="3 6" id="KW-0812">Transmembrane</keyword>
<feature type="transmembrane region" description="Helical" evidence="6">
    <location>
        <begin position="164"/>
        <end position="181"/>
    </location>
</feature>
<dbReference type="GO" id="GO:0022857">
    <property type="term" value="F:transmembrane transporter activity"/>
    <property type="evidence" value="ECO:0007669"/>
    <property type="project" value="InterPro"/>
</dbReference>
<feature type="transmembrane region" description="Helical" evidence="6">
    <location>
        <begin position="294"/>
        <end position="315"/>
    </location>
</feature>
<evidence type="ECO:0000256" key="3">
    <source>
        <dbReference type="ARBA" id="ARBA00022692"/>
    </source>
</evidence>
<dbReference type="EMBL" id="BONY01000001">
    <property type="protein sequence ID" value="GIH02104.1"/>
    <property type="molecule type" value="Genomic_DNA"/>
</dbReference>
<dbReference type="PANTHER" id="PTHR32196:SF72">
    <property type="entry name" value="RIBOSE IMPORT PERMEASE PROTEIN RBSC"/>
    <property type="match status" value="1"/>
</dbReference>
<gene>
    <name evidence="7" type="ORF">Rhe02_01710</name>
</gene>
<keyword evidence="2" id="KW-1003">Cell membrane</keyword>
<dbReference type="InterPro" id="IPR001851">
    <property type="entry name" value="ABC_transp_permease"/>
</dbReference>
<protein>
    <submittedName>
        <fullName evidence="7">Sugar ABC transporter permease</fullName>
    </submittedName>
</protein>
<accession>A0A8J3Q264</accession>
<comment type="caution">
    <text evidence="7">The sequence shown here is derived from an EMBL/GenBank/DDBJ whole genome shotgun (WGS) entry which is preliminary data.</text>
</comment>
<keyword evidence="5 6" id="KW-0472">Membrane</keyword>
<evidence type="ECO:0000256" key="5">
    <source>
        <dbReference type="ARBA" id="ARBA00023136"/>
    </source>
</evidence>
<evidence type="ECO:0000256" key="2">
    <source>
        <dbReference type="ARBA" id="ARBA00022475"/>
    </source>
</evidence>
<dbReference type="Pfam" id="PF02653">
    <property type="entry name" value="BPD_transp_2"/>
    <property type="match status" value="1"/>
</dbReference>
<evidence type="ECO:0000313" key="8">
    <source>
        <dbReference type="Proteomes" id="UP000612899"/>
    </source>
</evidence>
<dbReference type="GO" id="GO:0005886">
    <property type="term" value="C:plasma membrane"/>
    <property type="evidence" value="ECO:0007669"/>
    <property type="project" value="UniProtKB-SubCell"/>
</dbReference>
<evidence type="ECO:0000256" key="1">
    <source>
        <dbReference type="ARBA" id="ARBA00004651"/>
    </source>
</evidence>
<feature type="transmembrane region" description="Helical" evidence="6">
    <location>
        <begin position="126"/>
        <end position="144"/>
    </location>
</feature>
<feature type="transmembrane region" description="Helical" evidence="6">
    <location>
        <begin position="242"/>
        <end position="259"/>
    </location>
</feature>
<feature type="transmembrane region" description="Helical" evidence="6">
    <location>
        <begin position="266"/>
        <end position="288"/>
    </location>
</feature>
<name>A0A8J3Q264_9ACTN</name>
<dbReference type="CDD" id="cd06579">
    <property type="entry name" value="TM_PBP1_transp_AraH_like"/>
    <property type="match status" value="1"/>
</dbReference>
<evidence type="ECO:0000256" key="6">
    <source>
        <dbReference type="SAM" id="Phobius"/>
    </source>
</evidence>
<feature type="transmembrane region" description="Helical" evidence="6">
    <location>
        <begin position="72"/>
        <end position="91"/>
    </location>
</feature>
<reference evidence="7" key="1">
    <citation type="submission" date="2021-01" db="EMBL/GenBank/DDBJ databases">
        <title>Whole genome shotgun sequence of Rhizocola hellebori NBRC 109834.</title>
        <authorList>
            <person name="Komaki H."/>
            <person name="Tamura T."/>
        </authorList>
    </citation>
    <scope>NUCLEOTIDE SEQUENCE</scope>
    <source>
        <strain evidence="7">NBRC 109834</strain>
    </source>
</reference>
<feature type="transmembrane region" description="Helical" evidence="6">
    <location>
        <begin position="44"/>
        <end position="65"/>
    </location>
</feature>
<evidence type="ECO:0000313" key="7">
    <source>
        <dbReference type="EMBL" id="GIH02104.1"/>
    </source>
</evidence>
<dbReference type="Proteomes" id="UP000612899">
    <property type="component" value="Unassembled WGS sequence"/>
</dbReference>
<keyword evidence="4 6" id="KW-1133">Transmembrane helix</keyword>
<evidence type="ECO:0000256" key="4">
    <source>
        <dbReference type="ARBA" id="ARBA00022989"/>
    </source>
</evidence>
<keyword evidence="8" id="KW-1185">Reference proteome</keyword>
<feature type="transmembrane region" description="Helical" evidence="6">
    <location>
        <begin position="212"/>
        <end position="230"/>
    </location>
</feature>